<keyword evidence="6 7" id="KW-0067">ATP-binding</keyword>
<evidence type="ECO:0000256" key="2">
    <source>
        <dbReference type="ARBA" id="ARBA00022527"/>
    </source>
</evidence>
<feature type="region of interest" description="Disordered" evidence="8">
    <location>
        <begin position="880"/>
        <end position="906"/>
    </location>
</feature>
<feature type="region of interest" description="Disordered" evidence="8">
    <location>
        <begin position="459"/>
        <end position="521"/>
    </location>
</feature>
<dbReference type="PROSITE" id="PS00107">
    <property type="entry name" value="PROTEIN_KINASE_ATP"/>
    <property type="match status" value="1"/>
</dbReference>
<feature type="region of interest" description="Disordered" evidence="8">
    <location>
        <begin position="985"/>
        <end position="1033"/>
    </location>
</feature>
<dbReference type="Pfam" id="PF00069">
    <property type="entry name" value="Pkinase"/>
    <property type="match status" value="1"/>
</dbReference>
<keyword evidence="10" id="KW-1185">Reference proteome</keyword>
<evidence type="ECO:0000256" key="7">
    <source>
        <dbReference type="PROSITE-ProRule" id="PRU10141"/>
    </source>
</evidence>
<feature type="compositionally biased region" description="Basic and acidic residues" evidence="8">
    <location>
        <begin position="412"/>
        <end position="422"/>
    </location>
</feature>
<feature type="compositionally biased region" description="Low complexity" evidence="8">
    <location>
        <begin position="1921"/>
        <end position="1930"/>
    </location>
</feature>
<dbReference type="Gene3D" id="1.10.510.10">
    <property type="entry name" value="Transferase(Phosphotransferase) domain 1"/>
    <property type="match status" value="1"/>
</dbReference>
<dbReference type="GO" id="GO:0005524">
    <property type="term" value="F:ATP binding"/>
    <property type="evidence" value="ECO:0007669"/>
    <property type="project" value="UniProtKB-UniRule"/>
</dbReference>
<dbReference type="InterPro" id="IPR008271">
    <property type="entry name" value="Ser/Thr_kinase_AS"/>
</dbReference>
<dbReference type="Gene3D" id="3.30.200.20">
    <property type="entry name" value="Phosphorylase Kinase, domain 1"/>
    <property type="match status" value="1"/>
</dbReference>
<evidence type="ECO:0000313" key="10">
    <source>
        <dbReference type="Proteomes" id="UP000008854"/>
    </source>
</evidence>
<dbReference type="InParanoid" id="A0A3Q0KQI3"/>
<dbReference type="PANTHER" id="PTHR24056:SF189">
    <property type="entry name" value="PROTEIN KINASE DOMAIN-CONTAINING PROTEIN"/>
    <property type="match status" value="1"/>
</dbReference>
<dbReference type="STRING" id="6183.A0A3Q0KQI3"/>
<feature type="region of interest" description="Disordered" evidence="8">
    <location>
        <begin position="412"/>
        <end position="436"/>
    </location>
</feature>
<dbReference type="SUPFAM" id="SSF56112">
    <property type="entry name" value="Protein kinase-like (PK-like)"/>
    <property type="match status" value="1"/>
</dbReference>
<feature type="region of interest" description="Disordered" evidence="8">
    <location>
        <begin position="1377"/>
        <end position="1414"/>
    </location>
</feature>
<feature type="region of interest" description="Disordered" evidence="8">
    <location>
        <begin position="594"/>
        <end position="623"/>
    </location>
</feature>
<dbReference type="WBParaSite" id="Smp_155330.1">
    <property type="protein sequence ID" value="Smp_155330.1"/>
    <property type="gene ID" value="Smp_155330"/>
</dbReference>
<accession>A0A3Q0KQI3</accession>
<feature type="binding site" evidence="7">
    <location>
        <position position="660"/>
    </location>
    <ligand>
        <name>ATP</name>
        <dbReference type="ChEBI" id="CHEBI:30616"/>
    </ligand>
</feature>
<dbReference type="InterPro" id="IPR050108">
    <property type="entry name" value="CDK"/>
</dbReference>
<feature type="compositionally biased region" description="Basic and acidic residues" evidence="8">
    <location>
        <begin position="892"/>
        <end position="906"/>
    </location>
</feature>
<keyword evidence="2" id="KW-0723">Serine/threonine-protein kinase</keyword>
<evidence type="ECO:0000259" key="9">
    <source>
        <dbReference type="PROSITE" id="PS50011"/>
    </source>
</evidence>
<dbReference type="AlphaFoldDB" id="A0A3Q0KQI3"/>
<dbReference type="CDD" id="cd07844">
    <property type="entry name" value="STKc_PCTAIRE_like"/>
    <property type="match status" value="1"/>
</dbReference>
<dbReference type="FunFam" id="1.10.510.10:FF:000624">
    <property type="entry name" value="Mitogen-activated protein kinase"/>
    <property type="match status" value="1"/>
</dbReference>
<feature type="compositionally biased region" description="Basic residues" evidence="8">
    <location>
        <begin position="474"/>
        <end position="484"/>
    </location>
</feature>
<proteinExistence type="inferred from homology"/>
<sequence>MALSRGVLAETGLEVEQTSQEPIFYKSLTLKEKSSSKLRILKRIRKRLSSSFGKLSPKDGVSSLEQTEALGAPPRSFSSINVYALSTSSILDPSTNLGSGGKFADVPFYSFGPNADFTVDDFRSVLKDSRGVRVDEVNNLVTGSVSGQGCPGPSARRLMHMQHQNIPANHSVRQRQSFCSGTNFSPANQASPTPNTDVTLTSYDHLSTPRNQIHTTRANTDSTPLSLVNTTNSPNTVTCDSSLGPSLARSFKDILLGRIHPNQGAGTSRSASYRRIARARWHHSTGSVLASSSVIRGSGSEEYLTANMNRDTLSHQHSEDLTSGMSKSSPSSNKHNPVSKLSRFRVSKRRSRFSYTPPAHIASEPETDVNSENPYGNNGKRFSRPIHPGHSHCVSSSQLKRDFHDESPLRSMRVAHDSDNRSHSRPRPRSVSSSTSKLAGIWNSILSATAIGNNIVVKPHHPSTSTTPTTVKQVKGHRNILRNTRRGETQTTLTKSRSRKTKHSKSNTDVNKMKISPGSFLNRPHSEELRLAGLLNIHDSNVICSPSQQDITHVTSNINGIYRHGSPVACTNKSINSQKYINGKYATSQRNSEDYIFPSTSSTPQSHSQSPNRILHNRSSSSRSFGCVDSYQKLDVLGEGSYATVYRGYSHVMRRAVAVKEIRINPEEGLPFTAIREASLLKALRHANIVILHDIVHTKKTLNFIFEFVQSDLSKYIENHPRGIKLHNVRLFLYQLLRGLAYCHDRHILHRDLKPQNLLISIQGELKLADFGLARAKSVPSRTYSHEVVTLWYRPPDVLLGSTCYTASLDIWGVGCIFTEMISGVATFPGSKDSVDQLDKIFRVMGTPCEETWPGVSKLPKYKTLLGDLNVNSTIQRTKSASSGLTISNNECDERSRKSTDNDQKQRRLHFYPNRPLHRVISRLSRAPHAESLALQFLQLQPSKRISARAAMRNAYFSNHLPIAQLACLPDTLSIFVIPNIRLVPESTSQSSPPKDLSHSYHRRHESDQANSNNDDTNNNSNSSIQHQQDEDRSEIDAFHVKERNNGVHLESNNHLHRQDFPQFEKQLIVGKCLQLSSYNTSGGKSISKEPQIILSKSNKNKYSNLNAKGKGNENLNNGLETDKSTLVNENRTPQHLYVSRAYESADAVLNAIPLDKSNGIISKLSHEECEPVKVFPACFDLPKKSDQLTPKIPPSSRIPMGGNLISPNSTSSSICDSTAHVSTTHSNQTPEFLSPTNHSAYHTLPGSTSQIFSTYPHTGQYPLVAHYPALPPLFYYPDYYAPYITPDWNNVQNSVYYSQLPTLDERRTAAAAAAVAAAAAAAAAVTLYPAVAPHSDSYIPSDLVSSMCSHDQIHQEVGIVANALDPASLNLSKCSDVPPVESSEKEPHISLSEDRSIKSSHDRNGRCNVSMPESSDIRFSNKLPSNFNSYYVPCGVPMNCSNPMYICPCFAHTNYVGSSNSSLPMVHNPPGFWDPKTFPYMFHVPRNNFMFCERERSRNASTGAPPYIGQPDQGGHLGSSKFQKPCATVANTSLSHSFSPCSQVHPPNEDTLNTTESFSTTESSVGRDMINSTSIGYTNPSSSIPESSQTVVPPTHKEPISYPLGSSQLHLSNSCADQQTYKTWQNASCLTPYQVGLPDLSQPYLVRPNFLPTVPNYFMHNLANPIHFCPENNLYTHQSGHIHGVGNMSTDVQRRSIRTDLGCSATFNNTGTTVSDSLNHGNGMNGSTVNETSNPLICSPSSFLAFSCNHNVTCEPVTKFSEEKNLSDEMNHCHLEHLTPWLNNQYYSLNGDNNKTIVVHPRSNLLSNDNYYYEPEQIQHHLNFYEQKHKNTDIRVVNRSVSFTSPETMRLDHIPLGGPPQHNLCMVNNHNNGNCLSNVSQYRLPRSYAYYPASHYSSLAAAAAIQNPIRFGMPFANNNNNNDNNNNSLHRNHYHHHYHHDHSLQDNSIGKSSDSCGLDDTPQQQQSRFYHSSSFDLNSQSNNNNNNNNNNNSNGDNSISISSNNNSTSLLDNYDQRAQTNV</sequence>
<dbReference type="PANTHER" id="PTHR24056">
    <property type="entry name" value="CELL DIVISION PROTEIN KINASE"/>
    <property type="match status" value="1"/>
</dbReference>
<evidence type="ECO:0000256" key="6">
    <source>
        <dbReference type="ARBA" id="ARBA00022840"/>
    </source>
</evidence>
<feature type="compositionally biased region" description="Basic residues" evidence="8">
    <location>
        <begin position="1931"/>
        <end position="1941"/>
    </location>
</feature>
<keyword evidence="4 7" id="KW-0547">Nucleotide-binding</keyword>
<dbReference type="GO" id="GO:0005634">
    <property type="term" value="C:nucleus"/>
    <property type="evidence" value="ECO:0007669"/>
    <property type="project" value="TreeGrafter"/>
</dbReference>
<feature type="compositionally biased region" description="Basic and acidic residues" evidence="8">
    <location>
        <begin position="1383"/>
        <end position="1406"/>
    </location>
</feature>
<dbReference type="PROSITE" id="PS50011">
    <property type="entry name" value="PROTEIN_KINASE_DOM"/>
    <property type="match status" value="1"/>
</dbReference>
<feature type="compositionally biased region" description="Basic residues" evidence="8">
    <location>
        <begin position="342"/>
        <end position="352"/>
    </location>
</feature>
<feature type="compositionally biased region" description="Low complexity" evidence="8">
    <location>
        <begin position="598"/>
        <end position="611"/>
    </location>
</feature>
<dbReference type="InterPro" id="IPR000719">
    <property type="entry name" value="Prot_kinase_dom"/>
</dbReference>
<keyword evidence="3" id="KW-0808">Transferase</keyword>
<reference evidence="10" key="1">
    <citation type="journal article" date="2012" name="PLoS Negl. Trop. Dis.">
        <title>A systematically improved high quality genome and transcriptome of the human blood fluke Schistosoma mansoni.</title>
        <authorList>
            <person name="Protasio A.V."/>
            <person name="Tsai I.J."/>
            <person name="Babbage A."/>
            <person name="Nichol S."/>
            <person name="Hunt M."/>
            <person name="Aslett M.A."/>
            <person name="De Silva N."/>
            <person name="Velarde G.S."/>
            <person name="Anderson T.J."/>
            <person name="Clark R.C."/>
            <person name="Davidson C."/>
            <person name="Dillon G.P."/>
            <person name="Holroyd N.E."/>
            <person name="LoVerde P.T."/>
            <person name="Lloyd C."/>
            <person name="McQuillan J."/>
            <person name="Oliveira G."/>
            <person name="Otto T.D."/>
            <person name="Parker-Manuel S.J."/>
            <person name="Quail M.A."/>
            <person name="Wilson R.A."/>
            <person name="Zerlotini A."/>
            <person name="Dunne D.W."/>
            <person name="Berriman M."/>
        </authorList>
    </citation>
    <scope>NUCLEOTIDE SEQUENCE [LARGE SCALE GENOMIC DNA]</scope>
    <source>
        <strain evidence="10">Puerto Rican</strain>
    </source>
</reference>
<evidence type="ECO:0000256" key="8">
    <source>
        <dbReference type="SAM" id="MobiDB-lite"/>
    </source>
</evidence>
<feature type="compositionally biased region" description="Low complexity" evidence="8">
    <location>
        <begin position="1973"/>
        <end position="2014"/>
    </location>
</feature>
<dbReference type="InterPro" id="IPR017441">
    <property type="entry name" value="Protein_kinase_ATP_BS"/>
</dbReference>
<dbReference type="GO" id="GO:0030332">
    <property type="term" value="F:cyclin binding"/>
    <property type="evidence" value="ECO:0007669"/>
    <property type="project" value="TreeGrafter"/>
</dbReference>
<dbReference type="GO" id="GO:0004693">
    <property type="term" value="F:cyclin-dependent protein serine/threonine kinase activity"/>
    <property type="evidence" value="ECO:0007669"/>
    <property type="project" value="TreeGrafter"/>
</dbReference>
<reference evidence="11" key="2">
    <citation type="submission" date="2018-12" db="UniProtKB">
        <authorList>
            <consortium name="WormBaseParasite"/>
        </authorList>
    </citation>
    <scope>IDENTIFICATION</scope>
    <source>
        <strain evidence="11">Puerto Rican</strain>
    </source>
</reference>
<protein>
    <submittedName>
        <fullName evidence="11">Serine/threonine kinase</fullName>
    </submittedName>
</protein>
<feature type="domain" description="Protein kinase" evidence="9">
    <location>
        <begin position="631"/>
        <end position="957"/>
    </location>
</feature>
<evidence type="ECO:0000256" key="5">
    <source>
        <dbReference type="ARBA" id="ARBA00022777"/>
    </source>
</evidence>
<feature type="compositionally biased region" description="Polar residues" evidence="8">
    <location>
        <begin position="1946"/>
        <end position="1972"/>
    </location>
</feature>
<dbReference type="GO" id="GO:0005829">
    <property type="term" value="C:cytosol"/>
    <property type="evidence" value="ECO:0007669"/>
    <property type="project" value="TreeGrafter"/>
</dbReference>
<keyword evidence="5" id="KW-0418">Kinase</keyword>
<evidence type="ECO:0000313" key="11">
    <source>
        <dbReference type="WBParaSite" id="Smp_155330.1"/>
    </source>
</evidence>
<feature type="compositionally biased region" description="Polar residues" evidence="8">
    <location>
        <begin position="880"/>
        <end position="890"/>
    </location>
</feature>
<feature type="compositionally biased region" description="Basic residues" evidence="8">
    <location>
        <begin position="496"/>
        <end position="505"/>
    </location>
</feature>
<name>A0A3Q0KQI3_SCHMA</name>
<feature type="region of interest" description="Disordered" evidence="8">
    <location>
        <begin position="1921"/>
        <end position="2023"/>
    </location>
</feature>
<evidence type="ECO:0000256" key="3">
    <source>
        <dbReference type="ARBA" id="ARBA00022679"/>
    </source>
</evidence>
<organism evidence="10 11">
    <name type="scientific">Schistosoma mansoni</name>
    <name type="common">Blood fluke</name>
    <dbReference type="NCBI Taxonomy" id="6183"/>
    <lineage>
        <taxon>Eukaryota</taxon>
        <taxon>Metazoa</taxon>
        <taxon>Spiralia</taxon>
        <taxon>Lophotrochozoa</taxon>
        <taxon>Platyhelminthes</taxon>
        <taxon>Trematoda</taxon>
        <taxon>Digenea</taxon>
        <taxon>Strigeidida</taxon>
        <taxon>Schistosomatoidea</taxon>
        <taxon>Schistosomatidae</taxon>
        <taxon>Schistosoma</taxon>
    </lineage>
</organism>
<dbReference type="PROSITE" id="PS00108">
    <property type="entry name" value="PROTEIN_KINASE_ST"/>
    <property type="match status" value="1"/>
</dbReference>
<evidence type="ECO:0000256" key="4">
    <source>
        <dbReference type="ARBA" id="ARBA00022741"/>
    </source>
</evidence>
<feature type="compositionally biased region" description="Low complexity" evidence="8">
    <location>
        <begin position="1011"/>
        <end position="1024"/>
    </location>
</feature>
<comment type="similarity">
    <text evidence="1">Belongs to the protein kinase superfamily. CMGC Ser/Thr protein kinase family. CDC2/CDKX subfamily.</text>
</comment>
<dbReference type="SMART" id="SM00220">
    <property type="entry name" value="S_TKc"/>
    <property type="match status" value="1"/>
</dbReference>
<feature type="compositionally biased region" description="Low complexity" evidence="8">
    <location>
        <begin position="326"/>
        <end position="341"/>
    </location>
</feature>
<evidence type="ECO:0000256" key="1">
    <source>
        <dbReference type="ARBA" id="ARBA00006485"/>
    </source>
</evidence>
<dbReference type="Proteomes" id="UP000008854">
    <property type="component" value="Unassembled WGS sequence"/>
</dbReference>
<feature type="region of interest" description="Disordered" evidence="8">
    <location>
        <begin position="315"/>
        <end position="399"/>
    </location>
</feature>
<dbReference type="InterPro" id="IPR011009">
    <property type="entry name" value="Kinase-like_dom_sf"/>
</dbReference>
<feature type="compositionally biased region" description="Basic residues" evidence="8">
    <location>
        <begin position="381"/>
        <end position="390"/>
    </location>
</feature>